<dbReference type="InterPro" id="IPR052533">
    <property type="entry name" value="WalJ/YycJ-like"/>
</dbReference>
<dbReference type="PATRIC" id="fig|1121307.3.peg.1500"/>
<dbReference type="EC" id="3.-.-.-" evidence="2"/>
<dbReference type="SUPFAM" id="SSF56281">
    <property type="entry name" value="Metallo-hydrolase/oxidoreductase"/>
    <property type="match status" value="1"/>
</dbReference>
<comment type="caution">
    <text evidence="2">The sequence shown here is derived from an EMBL/GenBank/DDBJ whole genome shotgun (WGS) entry which is preliminary data.</text>
</comment>
<evidence type="ECO:0000313" key="3">
    <source>
        <dbReference type="Proteomes" id="UP000036756"/>
    </source>
</evidence>
<dbReference type="PANTHER" id="PTHR47619">
    <property type="entry name" value="METALLO-HYDROLASE YYCJ-RELATED"/>
    <property type="match status" value="1"/>
</dbReference>
<protein>
    <submittedName>
        <fullName evidence="2">Putative metallo-hydrolase YycJ</fullName>
        <ecNumber evidence="2">3.-.-.-</ecNumber>
    </submittedName>
</protein>
<keyword evidence="2" id="KW-0378">Hydrolase</keyword>
<feature type="domain" description="Metallo-beta-lactamase" evidence="1">
    <location>
        <begin position="11"/>
        <end position="216"/>
    </location>
</feature>
<gene>
    <name evidence="2" type="primary">yycJ</name>
    <name evidence="2" type="ORF">CLCY_3c01480</name>
</gene>
<keyword evidence="3" id="KW-1185">Reference proteome</keyword>
<name>A0A0J8D7L0_CLOCY</name>
<evidence type="ECO:0000259" key="1">
    <source>
        <dbReference type="SMART" id="SM00849"/>
    </source>
</evidence>
<dbReference type="STRING" id="1121307.CLCY_3c01480"/>
<sequence length="262" mass="29082">MQFCSLYSGSSGNCLYVASENTKILIDAGLSGKRIESALKDRDINPNEIKGIVVTHEHSDHTKGVGILSRRFNIPIFANTNTWKAMYPSLGKISDENIKVFGSYKSFEIGDIVVNPFPIPHDAVEPCGYSFIKGNKKITIATDIGYVTDAIRWNMKDSDLMLLESNHDVDMLKVGPYPYELKRRVLSDRGHLSNENAGKAILEVLSSKIKNILLGHLSDTNNYPCLAHETVTSVLKMEGVNPGKDFTLDVATRDEPTKIYCI</sequence>
<evidence type="ECO:0000313" key="2">
    <source>
        <dbReference type="EMBL" id="KMT21877.1"/>
    </source>
</evidence>
<dbReference type="Pfam" id="PF12706">
    <property type="entry name" value="Lactamase_B_2"/>
    <property type="match status" value="1"/>
</dbReference>
<dbReference type="EMBL" id="LFVU01000026">
    <property type="protein sequence ID" value="KMT21877.1"/>
    <property type="molecule type" value="Genomic_DNA"/>
</dbReference>
<dbReference type="OrthoDB" id="9781189at2"/>
<reference evidence="2 3" key="1">
    <citation type="submission" date="2015-06" db="EMBL/GenBank/DDBJ databases">
        <title>Draft genome sequence of the purine-degrading Clostridium cylindrosporum HC-1 (DSM 605).</title>
        <authorList>
            <person name="Poehlein A."/>
            <person name="Schiel-Bengelsdorf B."/>
            <person name="Bengelsdorf F."/>
            <person name="Daniel R."/>
            <person name="Duerre P."/>
        </authorList>
    </citation>
    <scope>NUCLEOTIDE SEQUENCE [LARGE SCALE GENOMIC DNA]</scope>
    <source>
        <strain evidence="2 3">DSM 605</strain>
    </source>
</reference>
<accession>A0A0J8D7L0</accession>
<dbReference type="GO" id="GO:0016787">
    <property type="term" value="F:hydrolase activity"/>
    <property type="evidence" value="ECO:0007669"/>
    <property type="project" value="UniProtKB-KW"/>
</dbReference>
<organism evidence="2 3">
    <name type="scientific">Clostridium cylindrosporum DSM 605</name>
    <dbReference type="NCBI Taxonomy" id="1121307"/>
    <lineage>
        <taxon>Bacteria</taxon>
        <taxon>Bacillati</taxon>
        <taxon>Bacillota</taxon>
        <taxon>Clostridia</taxon>
        <taxon>Eubacteriales</taxon>
        <taxon>Clostridiaceae</taxon>
        <taxon>Clostridium</taxon>
    </lineage>
</organism>
<dbReference type="Gene3D" id="3.60.15.10">
    <property type="entry name" value="Ribonuclease Z/Hydroxyacylglutathione hydrolase-like"/>
    <property type="match status" value="1"/>
</dbReference>
<dbReference type="PANTHER" id="PTHR47619:SF1">
    <property type="entry name" value="EXODEOXYRIBONUCLEASE WALJ"/>
    <property type="match status" value="1"/>
</dbReference>
<dbReference type="RefSeq" id="WP_048570526.1">
    <property type="nucleotide sequence ID" value="NZ_LFVU01000026.1"/>
</dbReference>
<proteinExistence type="predicted"/>
<dbReference type="Proteomes" id="UP000036756">
    <property type="component" value="Unassembled WGS sequence"/>
</dbReference>
<dbReference type="InterPro" id="IPR036866">
    <property type="entry name" value="RibonucZ/Hydroxyglut_hydro"/>
</dbReference>
<dbReference type="AlphaFoldDB" id="A0A0J8D7L0"/>
<dbReference type="InterPro" id="IPR001279">
    <property type="entry name" value="Metallo-B-lactamas"/>
</dbReference>
<dbReference type="SMART" id="SM00849">
    <property type="entry name" value="Lactamase_B"/>
    <property type="match status" value="1"/>
</dbReference>